<dbReference type="PANTHER" id="PTHR30294">
    <property type="entry name" value="MEMBRANE COMPONENT OF ABC TRANSPORTER YHHJ-RELATED"/>
    <property type="match status" value="1"/>
</dbReference>
<dbReference type="InParanoid" id="Q01TT8"/>
<keyword evidence="4" id="KW-1003">Cell membrane</keyword>
<dbReference type="OrthoDB" id="9776218at2"/>
<sequence length="376" mass="41635" precursor="true">MSYRRLKAICVKELHHITRDSRSLTMALAVPVMMLLLFGFALSLDVDRVPTMIHDQDQTAASRALVREFQGSRFFDVHMVSDDAIIERAIDRSQTLMGVVIPRDYSQQLGAGRTAQVQILLDGSDSNTASIALGYAESLVRGYSLELRRGALNRRGGERLAPPVDARMRVWYNSSLESKNYVVPGLIAVILQIIAAMLTSLTIAREWEMGTMEQLLSTPLRPAELVLGKMMAYFAVGVADAAIAVLVGIVVFGVPFRGSYLLLAVSTCIFLFGALFWGIFVSAAAKSQLQAYQMGILSSFLPAFMLSGFIYSIETMPAPIRFITRIVPARYVVTILKGLFLKGVGLSVLWQELMFLTLYALIMFLMATRKLNQKLT</sequence>
<dbReference type="AlphaFoldDB" id="Q01TT8"/>
<evidence type="ECO:0000256" key="6">
    <source>
        <dbReference type="ARBA" id="ARBA00022989"/>
    </source>
</evidence>
<dbReference type="FunCoup" id="Q01TT8">
    <property type="interactions" value="336"/>
</dbReference>
<dbReference type="EMBL" id="CP000473">
    <property type="protein sequence ID" value="ABJ86932.1"/>
    <property type="molecule type" value="Genomic_DNA"/>
</dbReference>
<evidence type="ECO:0000259" key="9">
    <source>
        <dbReference type="PROSITE" id="PS51012"/>
    </source>
</evidence>
<dbReference type="Pfam" id="PF12698">
    <property type="entry name" value="ABC2_membrane_3"/>
    <property type="match status" value="1"/>
</dbReference>
<dbReference type="Gene3D" id="3.40.1710.10">
    <property type="entry name" value="abc type-2 transporter like domain"/>
    <property type="match status" value="1"/>
</dbReference>
<dbReference type="InterPro" id="IPR047817">
    <property type="entry name" value="ABC2_TM_bact-type"/>
</dbReference>
<comment type="similarity">
    <text evidence="2">Belongs to the ABC-2 integral membrane protein family.</text>
</comment>
<evidence type="ECO:0000256" key="3">
    <source>
        <dbReference type="ARBA" id="ARBA00022448"/>
    </source>
</evidence>
<proteinExistence type="inferred from homology"/>
<name>Q01TT8_SOLUE</name>
<dbReference type="PANTHER" id="PTHR30294:SF29">
    <property type="entry name" value="MULTIDRUG ABC TRANSPORTER PERMEASE YBHS-RELATED"/>
    <property type="match status" value="1"/>
</dbReference>
<feature type="transmembrane region" description="Helical" evidence="8">
    <location>
        <begin position="181"/>
        <end position="204"/>
    </location>
</feature>
<dbReference type="InterPro" id="IPR051449">
    <property type="entry name" value="ABC-2_transporter_component"/>
</dbReference>
<evidence type="ECO:0000313" key="10">
    <source>
        <dbReference type="EMBL" id="ABJ86932.1"/>
    </source>
</evidence>
<dbReference type="GO" id="GO:0140359">
    <property type="term" value="F:ABC-type transporter activity"/>
    <property type="evidence" value="ECO:0007669"/>
    <property type="project" value="InterPro"/>
</dbReference>
<dbReference type="HOGENOM" id="CLU_039483_8_3_0"/>
<protein>
    <submittedName>
        <fullName evidence="10">ABC-2 type transporter</fullName>
    </submittedName>
</protein>
<feature type="transmembrane region" description="Helical" evidence="8">
    <location>
        <begin position="21"/>
        <end position="42"/>
    </location>
</feature>
<keyword evidence="3" id="KW-0813">Transport</keyword>
<feature type="transmembrane region" description="Helical" evidence="8">
    <location>
        <begin position="348"/>
        <end position="367"/>
    </location>
</feature>
<dbReference type="KEGG" id="sus:Acid_5991"/>
<evidence type="ECO:0000256" key="4">
    <source>
        <dbReference type="ARBA" id="ARBA00022475"/>
    </source>
</evidence>
<organism evidence="10">
    <name type="scientific">Solibacter usitatus (strain Ellin6076)</name>
    <dbReference type="NCBI Taxonomy" id="234267"/>
    <lineage>
        <taxon>Bacteria</taxon>
        <taxon>Pseudomonadati</taxon>
        <taxon>Acidobacteriota</taxon>
        <taxon>Terriglobia</taxon>
        <taxon>Bryobacterales</taxon>
        <taxon>Solibacteraceae</taxon>
        <taxon>Candidatus Solibacter</taxon>
    </lineage>
</organism>
<feature type="transmembrane region" description="Helical" evidence="8">
    <location>
        <begin position="260"/>
        <end position="280"/>
    </location>
</feature>
<accession>Q01TT8</accession>
<evidence type="ECO:0000256" key="5">
    <source>
        <dbReference type="ARBA" id="ARBA00022692"/>
    </source>
</evidence>
<keyword evidence="6 8" id="KW-1133">Transmembrane helix</keyword>
<dbReference type="eggNOG" id="COG0842">
    <property type="taxonomic scope" value="Bacteria"/>
</dbReference>
<keyword evidence="5 8" id="KW-0812">Transmembrane</keyword>
<evidence type="ECO:0000256" key="8">
    <source>
        <dbReference type="SAM" id="Phobius"/>
    </source>
</evidence>
<evidence type="ECO:0000256" key="7">
    <source>
        <dbReference type="ARBA" id="ARBA00023136"/>
    </source>
</evidence>
<evidence type="ECO:0000256" key="2">
    <source>
        <dbReference type="ARBA" id="ARBA00007783"/>
    </source>
</evidence>
<comment type="subcellular location">
    <subcellularLocation>
        <location evidence="1">Cell membrane</location>
        <topology evidence="1">Multi-pass membrane protein</topology>
    </subcellularLocation>
</comment>
<feature type="transmembrane region" description="Helical" evidence="8">
    <location>
        <begin position="292"/>
        <end position="313"/>
    </location>
</feature>
<dbReference type="STRING" id="234267.Acid_5991"/>
<dbReference type="PROSITE" id="PS51012">
    <property type="entry name" value="ABC_TM2"/>
    <property type="match status" value="1"/>
</dbReference>
<keyword evidence="7 8" id="KW-0472">Membrane</keyword>
<dbReference type="GO" id="GO:0005886">
    <property type="term" value="C:plasma membrane"/>
    <property type="evidence" value="ECO:0007669"/>
    <property type="project" value="UniProtKB-SubCell"/>
</dbReference>
<evidence type="ECO:0000256" key="1">
    <source>
        <dbReference type="ARBA" id="ARBA00004651"/>
    </source>
</evidence>
<dbReference type="InterPro" id="IPR013525">
    <property type="entry name" value="ABC2_TM"/>
</dbReference>
<reference evidence="10" key="1">
    <citation type="submission" date="2006-10" db="EMBL/GenBank/DDBJ databases">
        <title>Complete sequence of Solibacter usitatus Ellin6076.</title>
        <authorList>
            <consortium name="US DOE Joint Genome Institute"/>
            <person name="Copeland A."/>
            <person name="Lucas S."/>
            <person name="Lapidus A."/>
            <person name="Barry K."/>
            <person name="Detter J.C."/>
            <person name="Glavina del Rio T."/>
            <person name="Hammon N."/>
            <person name="Israni S."/>
            <person name="Dalin E."/>
            <person name="Tice H."/>
            <person name="Pitluck S."/>
            <person name="Thompson L.S."/>
            <person name="Brettin T."/>
            <person name="Bruce D."/>
            <person name="Han C."/>
            <person name="Tapia R."/>
            <person name="Gilna P."/>
            <person name="Schmutz J."/>
            <person name="Larimer F."/>
            <person name="Land M."/>
            <person name="Hauser L."/>
            <person name="Kyrpides N."/>
            <person name="Mikhailova N."/>
            <person name="Janssen P.H."/>
            <person name="Kuske C.R."/>
            <person name="Richardson P."/>
        </authorList>
    </citation>
    <scope>NUCLEOTIDE SEQUENCE</scope>
    <source>
        <strain evidence="10">Ellin6076</strain>
    </source>
</reference>
<feature type="domain" description="ABC transmembrane type-2" evidence="9">
    <location>
        <begin position="129"/>
        <end position="374"/>
    </location>
</feature>
<feature type="transmembrane region" description="Helical" evidence="8">
    <location>
        <begin position="231"/>
        <end position="254"/>
    </location>
</feature>
<gene>
    <name evidence="10" type="ordered locus">Acid_5991</name>
</gene>